<sequence length="329" mass="36513">MLRQLSGSCEATTRTTVGSALGASQFLRRPAFSSTRLPPLTSPIAETPMKPTIPSSSPLPVYIYPLLVPAAGLVTMAMTIGYSCTHQFTCSNVYPTLSTAAKYHPQFSIFAVGMNVTSYMIFLTVSLYSTFLLRTVPTSTSWQRPLAWAYYGFGLLTCIGLSTLATFDLKRWEHIHIAATVAFFVSSWIMMFLAQTSRWMVHYRQPHVVRPHHRRALMWGNVWLGAGIALSVGCTYLPRTPKVVVTSHFRVYIVGFCYLSVHDHIDNVFHVTYLMEAMCELFSICCQLLFMGTLSAEVGDLERINGYFNSVDAAVLGSVLLSVLAVECA</sequence>
<dbReference type="PANTHER" id="PTHR21324:SF2">
    <property type="entry name" value="EG:22E5.9 PROTEIN"/>
    <property type="match status" value="1"/>
</dbReference>
<dbReference type="InterPro" id="IPR019402">
    <property type="entry name" value="CWH43_N"/>
</dbReference>
<dbReference type="PANTHER" id="PTHR21324">
    <property type="entry name" value="FASTING-INDUCIBLE INTEGRAL MEMBRANE PROTEIN TM6P1-RELATED"/>
    <property type="match status" value="1"/>
</dbReference>
<name>W4GP56_APHAT</name>
<feature type="transmembrane region" description="Helical" evidence="5">
    <location>
        <begin position="106"/>
        <end position="128"/>
    </location>
</feature>
<organism evidence="7">
    <name type="scientific">Aphanomyces astaci</name>
    <name type="common">Crayfish plague agent</name>
    <dbReference type="NCBI Taxonomy" id="112090"/>
    <lineage>
        <taxon>Eukaryota</taxon>
        <taxon>Sar</taxon>
        <taxon>Stramenopiles</taxon>
        <taxon>Oomycota</taxon>
        <taxon>Saprolegniomycetes</taxon>
        <taxon>Saprolegniales</taxon>
        <taxon>Verrucalvaceae</taxon>
        <taxon>Aphanomyces</taxon>
    </lineage>
</organism>
<feature type="transmembrane region" description="Helical" evidence="5">
    <location>
        <begin position="174"/>
        <end position="196"/>
    </location>
</feature>
<reference evidence="7" key="1">
    <citation type="submission" date="2013-12" db="EMBL/GenBank/DDBJ databases">
        <title>The Genome Sequence of Aphanomyces astaci APO3.</title>
        <authorList>
            <consortium name="The Broad Institute Genomics Platform"/>
            <person name="Russ C."/>
            <person name="Tyler B."/>
            <person name="van West P."/>
            <person name="Dieguez-Uribeondo J."/>
            <person name="Young S.K."/>
            <person name="Zeng Q."/>
            <person name="Gargeya S."/>
            <person name="Fitzgerald M."/>
            <person name="Abouelleil A."/>
            <person name="Alvarado L."/>
            <person name="Chapman S.B."/>
            <person name="Gainer-Dewar J."/>
            <person name="Goldberg J."/>
            <person name="Griggs A."/>
            <person name="Gujja S."/>
            <person name="Hansen M."/>
            <person name="Howarth C."/>
            <person name="Imamovic A."/>
            <person name="Ireland A."/>
            <person name="Larimer J."/>
            <person name="McCowan C."/>
            <person name="Murphy C."/>
            <person name="Pearson M."/>
            <person name="Poon T.W."/>
            <person name="Priest M."/>
            <person name="Roberts A."/>
            <person name="Saif S."/>
            <person name="Shea T."/>
            <person name="Sykes S."/>
            <person name="Wortman J."/>
            <person name="Nusbaum C."/>
            <person name="Birren B."/>
        </authorList>
    </citation>
    <scope>NUCLEOTIDE SEQUENCE [LARGE SCALE GENOMIC DNA]</scope>
    <source>
        <strain evidence="7">APO3</strain>
    </source>
</reference>
<keyword evidence="2 5" id="KW-0812">Transmembrane</keyword>
<keyword evidence="3 5" id="KW-1133">Transmembrane helix</keyword>
<accession>W4GP56</accession>
<dbReference type="AlphaFoldDB" id="W4GP56"/>
<feature type="transmembrane region" description="Helical" evidence="5">
    <location>
        <begin position="62"/>
        <end position="85"/>
    </location>
</feature>
<evidence type="ECO:0000256" key="3">
    <source>
        <dbReference type="ARBA" id="ARBA00022989"/>
    </source>
</evidence>
<gene>
    <name evidence="7" type="ORF">H257_06010</name>
</gene>
<comment type="subcellular location">
    <subcellularLocation>
        <location evidence="1">Endomembrane system</location>
        <topology evidence="1">Multi-pass membrane protein</topology>
    </subcellularLocation>
</comment>
<dbReference type="InterPro" id="IPR050911">
    <property type="entry name" value="DRAM/TMEM150_Autophagy_Mod"/>
</dbReference>
<feature type="transmembrane region" description="Helical" evidence="5">
    <location>
        <begin position="148"/>
        <end position="167"/>
    </location>
</feature>
<dbReference type="GeneID" id="20808006"/>
<evidence type="ECO:0000256" key="4">
    <source>
        <dbReference type="ARBA" id="ARBA00023136"/>
    </source>
</evidence>
<evidence type="ECO:0000313" key="7">
    <source>
        <dbReference type="EMBL" id="ETV81510.1"/>
    </source>
</evidence>
<keyword evidence="4 5" id="KW-0472">Membrane</keyword>
<evidence type="ECO:0000256" key="2">
    <source>
        <dbReference type="ARBA" id="ARBA00022692"/>
    </source>
</evidence>
<feature type="domain" description="CWH43-like N-terminal" evidence="6">
    <location>
        <begin position="67"/>
        <end position="298"/>
    </location>
</feature>
<feature type="transmembrane region" description="Helical" evidence="5">
    <location>
        <begin position="216"/>
        <end position="236"/>
    </location>
</feature>
<dbReference type="EMBL" id="KI913124">
    <property type="protein sequence ID" value="ETV81510.1"/>
    <property type="molecule type" value="Genomic_DNA"/>
</dbReference>
<proteinExistence type="predicted"/>
<dbReference type="GO" id="GO:0012505">
    <property type="term" value="C:endomembrane system"/>
    <property type="evidence" value="ECO:0007669"/>
    <property type="project" value="UniProtKB-SubCell"/>
</dbReference>
<evidence type="ECO:0000256" key="1">
    <source>
        <dbReference type="ARBA" id="ARBA00004127"/>
    </source>
</evidence>
<evidence type="ECO:0000259" key="6">
    <source>
        <dbReference type="Pfam" id="PF10277"/>
    </source>
</evidence>
<dbReference type="VEuPathDB" id="FungiDB:H257_06010"/>
<evidence type="ECO:0000256" key="5">
    <source>
        <dbReference type="SAM" id="Phobius"/>
    </source>
</evidence>
<dbReference type="RefSeq" id="XP_009829368.1">
    <property type="nucleotide sequence ID" value="XM_009831066.1"/>
</dbReference>
<dbReference type="OrthoDB" id="125769at2759"/>
<dbReference type="Pfam" id="PF10277">
    <property type="entry name" value="Frag1"/>
    <property type="match status" value="1"/>
</dbReference>
<protein>
    <recommendedName>
        <fullName evidence="6">CWH43-like N-terminal domain-containing protein</fullName>
    </recommendedName>
</protein>